<dbReference type="EMBL" id="RYYV01000005">
    <property type="protein sequence ID" value="RUL76856.1"/>
    <property type="molecule type" value="Genomic_DNA"/>
</dbReference>
<organism evidence="1 2">
    <name type="scientific">Dyella choica</name>
    <dbReference type="NCBI Taxonomy" id="1927959"/>
    <lineage>
        <taxon>Bacteria</taxon>
        <taxon>Pseudomonadati</taxon>
        <taxon>Pseudomonadota</taxon>
        <taxon>Gammaproteobacteria</taxon>
        <taxon>Lysobacterales</taxon>
        <taxon>Rhodanobacteraceae</taxon>
        <taxon>Dyella</taxon>
    </lineage>
</organism>
<proteinExistence type="predicted"/>
<evidence type="ECO:0000313" key="2">
    <source>
        <dbReference type="Proteomes" id="UP000274358"/>
    </source>
</evidence>
<dbReference type="Proteomes" id="UP000274358">
    <property type="component" value="Unassembled WGS sequence"/>
</dbReference>
<name>A0A3S0SAW0_9GAMM</name>
<sequence>MAPMLECFAARRYNLRDLARRAITPHACACAKQCSSKTTHVGIAATAEGSYAFERLDHQQDTNLDSTPSSRGAEFELLFPISVRGRGDAARSRGAMRAIEAEGIGRIVEVAGAVP</sequence>
<comment type="caution">
    <text evidence="1">The sequence shown here is derived from an EMBL/GenBank/DDBJ whole genome shotgun (WGS) entry which is preliminary data.</text>
</comment>
<dbReference type="RefSeq" id="WP_126684416.1">
    <property type="nucleotide sequence ID" value="NZ_RYYV01000005.1"/>
</dbReference>
<accession>A0A3S0SAW0</accession>
<protein>
    <submittedName>
        <fullName evidence="1">Uncharacterized protein</fullName>
    </submittedName>
</protein>
<reference evidence="1 2" key="1">
    <citation type="submission" date="2018-12" db="EMBL/GenBank/DDBJ databases">
        <title>Dyella dinghuensis sp. nov. DHOA06 and Dyella choica sp. nov. 4M-K27, isolated from forest soil.</title>
        <authorList>
            <person name="Qiu L.-H."/>
            <person name="Gao Z.-H."/>
        </authorList>
    </citation>
    <scope>NUCLEOTIDE SEQUENCE [LARGE SCALE GENOMIC DNA]</scope>
    <source>
        <strain evidence="1 2">4M-K27</strain>
    </source>
</reference>
<keyword evidence="2" id="KW-1185">Reference proteome</keyword>
<dbReference type="OrthoDB" id="5939631at2"/>
<evidence type="ECO:0000313" key="1">
    <source>
        <dbReference type="EMBL" id="RUL76856.1"/>
    </source>
</evidence>
<gene>
    <name evidence="1" type="ORF">EKH80_09135</name>
</gene>
<dbReference type="AlphaFoldDB" id="A0A3S0SAW0"/>